<gene>
    <name evidence="3" type="ORF">GALMADRAFT_149172</name>
</gene>
<reference evidence="4" key="1">
    <citation type="journal article" date="2014" name="Proc. Natl. Acad. Sci. U.S.A.">
        <title>Extensive sampling of basidiomycete genomes demonstrates inadequacy of the white-rot/brown-rot paradigm for wood decay fungi.</title>
        <authorList>
            <person name="Riley R."/>
            <person name="Salamov A.A."/>
            <person name="Brown D.W."/>
            <person name="Nagy L.G."/>
            <person name="Floudas D."/>
            <person name="Held B.W."/>
            <person name="Levasseur A."/>
            <person name="Lombard V."/>
            <person name="Morin E."/>
            <person name="Otillar R."/>
            <person name="Lindquist E.A."/>
            <person name="Sun H."/>
            <person name="LaButti K.M."/>
            <person name="Schmutz J."/>
            <person name="Jabbour D."/>
            <person name="Luo H."/>
            <person name="Baker S.E."/>
            <person name="Pisabarro A.G."/>
            <person name="Walton J.D."/>
            <person name="Blanchette R.A."/>
            <person name="Henrissat B."/>
            <person name="Martin F."/>
            <person name="Cullen D."/>
            <person name="Hibbett D.S."/>
            <person name="Grigoriev I.V."/>
        </authorList>
    </citation>
    <scope>NUCLEOTIDE SEQUENCE [LARGE SCALE GENOMIC DNA]</scope>
    <source>
        <strain evidence="4">CBS 339.88</strain>
    </source>
</reference>
<name>A0A067S294_GALM3</name>
<keyword evidence="4" id="KW-1185">Reference proteome</keyword>
<proteinExistence type="predicted"/>
<evidence type="ECO:0000256" key="1">
    <source>
        <dbReference type="SAM" id="MobiDB-lite"/>
    </source>
</evidence>
<evidence type="ECO:0000313" key="3">
    <source>
        <dbReference type="EMBL" id="KDR64911.1"/>
    </source>
</evidence>
<feature type="region of interest" description="Disordered" evidence="1">
    <location>
        <begin position="1"/>
        <end position="36"/>
    </location>
</feature>
<sequence>MPSKRSSTKSSSAANLQPKASSSRRKSKTSSPPTARTAPHYLVVDLSLPSHIINDRSLFASYTPSRKLHRTVFGTDVIIEGYGDVLIRAFAGGKSILFRLRDCWHVPSSPHHFLSCTSVVSQGKQVMLAGRTPRMIYSHKDRLAMPELPKYVPFAQEGGHFVLKFQIPVEASGIQPAATPPFSLHALPFRPFAGLSFNPHSINSTSFPASPSPLLSNSSISSEFFPLPSVLQRPITPLSLSHLQPHVSLTSLDVSILPLTLVSPPLISAPSSISPRPLPPQSMSFLINPSPSASPLFQHLPLHSPLQNPLSPLPISLSEHSPPPETLSPQTSFSIPFQSLMSNSPCLPPLSWYFTSSLSSPTISSLQHSNLGLNLLPRLAVLFNHFLVLEDPP</sequence>
<feature type="domain" description="Retrovirus-related Pol polyprotein from transposon TNT 1-94-like beta-barrel" evidence="2">
    <location>
        <begin position="45"/>
        <end position="123"/>
    </location>
</feature>
<evidence type="ECO:0000259" key="2">
    <source>
        <dbReference type="Pfam" id="PF22936"/>
    </source>
</evidence>
<accession>A0A067S294</accession>
<dbReference type="EMBL" id="KL142671">
    <property type="protein sequence ID" value="KDR64911.1"/>
    <property type="molecule type" value="Genomic_DNA"/>
</dbReference>
<dbReference type="HOGENOM" id="CLU_702170_0_0_1"/>
<dbReference type="Pfam" id="PF22936">
    <property type="entry name" value="Pol_BBD"/>
    <property type="match status" value="1"/>
</dbReference>
<dbReference type="OrthoDB" id="3124902at2759"/>
<organism evidence="3 4">
    <name type="scientific">Galerina marginata (strain CBS 339.88)</name>
    <dbReference type="NCBI Taxonomy" id="685588"/>
    <lineage>
        <taxon>Eukaryota</taxon>
        <taxon>Fungi</taxon>
        <taxon>Dikarya</taxon>
        <taxon>Basidiomycota</taxon>
        <taxon>Agaricomycotina</taxon>
        <taxon>Agaricomycetes</taxon>
        <taxon>Agaricomycetidae</taxon>
        <taxon>Agaricales</taxon>
        <taxon>Agaricineae</taxon>
        <taxon>Strophariaceae</taxon>
        <taxon>Galerina</taxon>
    </lineage>
</organism>
<dbReference type="InterPro" id="IPR054722">
    <property type="entry name" value="PolX-like_BBD"/>
</dbReference>
<protein>
    <recommendedName>
        <fullName evidence="2">Retrovirus-related Pol polyprotein from transposon TNT 1-94-like beta-barrel domain-containing protein</fullName>
    </recommendedName>
</protein>
<dbReference type="Proteomes" id="UP000027222">
    <property type="component" value="Unassembled WGS sequence"/>
</dbReference>
<dbReference type="AlphaFoldDB" id="A0A067S294"/>
<feature type="compositionally biased region" description="Low complexity" evidence="1">
    <location>
        <begin position="1"/>
        <end position="12"/>
    </location>
</feature>
<evidence type="ECO:0000313" key="4">
    <source>
        <dbReference type="Proteomes" id="UP000027222"/>
    </source>
</evidence>